<dbReference type="Gene3D" id="3.40.50.300">
    <property type="entry name" value="P-loop containing nucleotide triphosphate hydrolases"/>
    <property type="match status" value="1"/>
</dbReference>
<sequence length="358" mass="39810">MEKALLVEVKLKSDKTPVKESIEELEQLVTSAGAKVAGVLTQQKDATDIKFCIGKGKVEELKELCRTTEANIVIFNNELHPSQTRNLEEALGIKVLNRTELILDIFAQNAFSREGKLQVELAQNEYLLTHLTGHGIELSRLGGGIGTRGPGETQLELDRRIINTRITKLKKELEKVKISRETARQKRKSSNMVLISLVGYTNTGKSTLLNSLTAASVLTKDKLFATLDPVTRRLYLPSGKTVLLTDTVGFIRKLPHTLISAFRATLEETIQANLLLHVVDASSPYMEDQISAVYNVLEELGIVSKPIITVFNKTDKVTDKNYIEEMKQKYYPSAAISALNKEGLKDLISLLDEQFLSS</sequence>
<dbReference type="HAMAP" id="MF_00900">
    <property type="entry name" value="GTPase_HflX"/>
    <property type="match status" value="1"/>
</dbReference>
<dbReference type="InterPro" id="IPR016496">
    <property type="entry name" value="GTPase_HflX"/>
</dbReference>
<dbReference type="STRING" id="1802579.A2310_01515"/>
<comment type="cofactor">
    <cofactor evidence="8">
        <name>Mg(2+)</name>
        <dbReference type="ChEBI" id="CHEBI:18420"/>
    </cofactor>
</comment>
<feature type="binding site" evidence="8">
    <location>
        <position position="206"/>
    </location>
    <ligand>
        <name>Mg(2+)</name>
        <dbReference type="ChEBI" id="CHEBI:18420"/>
    </ligand>
</feature>
<evidence type="ECO:0000313" key="10">
    <source>
        <dbReference type="EMBL" id="OGC22257.1"/>
    </source>
</evidence>
<keyword evidence="3 6" id="KW-0547">Nucleotide-binding</keyword>
<evidence type="ECO:0000256" key="6">
    <source>
        <dbReference type="HAMAP-Rule" id="MF_00900"/>
    </source>
</evidence>
<accession>A0A1F4SPH3</accession>
<reference evidence="10 11" key="1">
    <citation type="journal article" date="2016" name="Nat. Commun.">
        <title>Thousands of microbial genomes shed light on interconnected biogeochemical processes in an aquifer system.</title>
        <authorList>
            <person name="Anantharaman K."/>
            <person name="Brown C.T."/>
            <person name="Hug L.A."/>
            <person name="Sharon I."/>
            <person name="Castelle C.J."/>
            <person name="Probst A.J."/>
            <person name="Thomas B.C."/>
            <person name="Singh A."/>
            <person name="Wilkins M.J."/>
            <person name="Karaoz U."/>
            <person name="Brodie E.L."/>
            <person name="Williams K.H."/>
            <person name="Hubbard S.S."/>
            <person name="Banfield J.F."/>
        </authorList>
    </citation>
    <scope>NUCLEOTIDE SEQUENCE [LARGE SCALE GENOMIC DNA]</scope>
</reference>
<dbReference type="InterPro" id="IPR025121">
    <property type="entry name" value="GTPase_HflX_N"/>
</dbReference>
<protein>
    <recommendedName>
        <fullName evidence="6">GTPase HflX</fullName>
    </recommendedName>
    <alternativeName>
        <fullName evidence="6">GTP-binding protein HflX</fullName>
    </alternativeName>
</protein>
<dbReference type="InterPro" id="IPR030394">
    <property type="entry name" value="G_HFLX_dom"/>
</dbReference>
<dbReference type="AlphaFoldDB" id="A0A1F4SPH3"/>
<comment type="subcellular location">
    <subcellularLocation>
        <location evidence="6">Cytoplasm</location>
    </subcellularLocation>
    <text evidence="6">May associate with membranes.</text>
</comment>
<proteinExistence type="inferred from homology"/>
<feature type="binding site" evidence="7">
    <location>
        <begin position="199"/>
        <end position="206"/>
    </location>
    <ligand>
        <name>GTP</name>
        <dbReference type="ChEBI" id="CHEBI:37565"/>
    </ligand>
</feature>
<dbReference type="Pfam" id="PF13167">
    <property type="entry name" value="GTP-bdg_N"/>
    <property type="match status" value="1"/>
</dbReference>
<feature type="binding site" evidence="7">
    <location>
        <begin position="224"/>
        <end position="228"/>
    </location>
    <ligand>
        <name>GTP</name>
        <dbReference type="ChEBI" id="CHEBI:37565"/>
    </ligand>
</feature>
<dbReference type="GO" id="GO:0003924">
    <property type="term" value="F:GTPase activity"/>
    <property type="evidence" value="ECO:0007669"/>
    <property type="project" value="UniProtKB-UniRule"/>
</dbReference>
<organism evidence="10 11">
    <name type="scientific">candidate division WOR-1 bacterium RIFOXYB2_FULL_37_13</name>
    <dbReference type="NCBI Taxonomy" id="1802579"/>
    <lineage>
        <taxon>Bacteria</taxon>
        <taxon>Bacillati</taxon>
        <taxon>Saganbacteria</taxon>
    </lineage>
</organism>
<gene>
    <name evidence="6" type="primary">hflX</name>
    <name evidence="10" type="ORF">A2310_01515</name>
</gene>
<dbReference type="Pfam" id="PF16360">
    <property type="entry name" value="GTP-bdg_M"/>
    <property type="match status" value="1"/>
</dbReference>
<dbReference type="GO" id="GO:0005737">
    <property type="term" value="C:cytoplasm"/>
    <property type="evidence" value="ECO:0007669"/>
    <property type="project" value="UniProtKB-SubCell"/>
</dbReference>
<dbReference type="NCBIfam" id="TIGR03156">
    <property type="entry name" value="GTP_HflX"/>
    <property type="match status" value="1"/>
</dbReference>
<comment type="function">
    <text evidence="6">GTPase that associates with the 50S ribosomal subunit and may have a role during protein synthesis or ribosome biogenesis.</text>
</comment>
<dbReference type="Pfam" id="PF01926">
    <property type="entry name" value="MMR_HSR1"/>
    <property type="match status" value="1"/>
</dbReference>
<dbReference type="PROSITE" id="PS51705">
    <property type="entry name" value="G_HFLX"/>
    <property type="match status" value="1"/>
</dbReference>
<comment type="subunit">
    <text evidence="6">Monomer. Associates with the 50S ribosomal subunit.</text>
</comment>
<dbReference type="GO" id="GO:0046872">
    <property type="term" value="F:metal ion binding"/>
    <property type="evidence" value="ECO:0007669"/>
    <property type="project" value="UniProtKB-KW"/>
</dbReference>
<evidence type="ECO:0000256" key="3">
    <source>
        <dbReference type="ARBA" id="ARBA00022741"/>
    </source>
</evidence>
<name>A0A1F4SPH3_UNCSA</name>
<evidence type="ECO:0000256" key="4">
    <source>
        <dbReference type="ARBA" id="ARBA00022842"/>
    </source>
</evidence>
<dbReference type="InterPro" id="IPR032305">
    <property type="entry name" value="GTP-bd_M"/>
</dbReference>
<evidence type="ECO:0000313" key="11">
    <source>
        <dbReference type="Proteomes" id="UP000178417"/>
    </source>
</evidence>
<evidence type="ECO:0000259" key="9">
    <source>
        <dbReference type="PROSITE" id="PS51705"/>
    </source>
</evidence>
<dbReference type="Proteomes" id="UP000178417">
    <property type="component" value="Unassembled WGS sequence"/>
</dbReference>
<dbReference type="FunFam" id="3.40.50.11060:FF:000001">
    <property type="entry name" value="GTPase HflX"/>
    <property type="match status" value="1"/>
</dbReference>
<evidence type="ECO:0000256" key="1">
    <source>
        <dbReference type="ARBA" id="ARBA00022490"/>
    </source>
</evidence>
<comment type="caution">
    <text evidence="10">The sequence shown here is derived from an EMBL/GenBank/DDBJ whole genome shotgun (WGS) entry which is preliminary data.</text>
</comment>
<keyword evidence="4 8" id="KW-0460">Magnesium</keyword>
<evidence type="ECO:0000256" key="2">
    <source>
        <dbReference type="ARBA" id="ARBA00022723"/>
    </source>
</evidence>
<feature type="binding site" evidence="8">
    <location>
        <position position="226"/>
    </location>
    <ligand>
        <name>Mg(2+)</name>
        <dbReference type="ChEBI" id="CHEBI:18420"/>
    </ligand>
</feature>
<dbReference type="PANTHER" id="PTHR10229:SF0">
    <property type="entry name" value="GTP-BINDING PROTEIN 6-RELATED"/>
    <property type="match status" value="1"/>
</dbReference>
<dbReference type="InterPro" id="IPR006073">
    <property type="entry name" value="GTP-bd"/>
</dbReference>
<feature type="binding site" evidence="7">
    <location>
        <begin position="337"/>
        <end position="339"/>
    </location>
    <ligand>
        <name>GTP</name>
        <dbReference type="ChEBI" id="CHEBI:37565"/>
    </ligand>
</feature>
<keyword evidence="2 8" id="KW-0479">Metal-binding</keyword>
<dbReference type="GO" id="GO:0043022">
    <property type="term" value="F:ribosome binding"/>
    <property type="evidence" value="ECO:0007669"/>
    <property type="project" value="TreeGrafter"/>
</dbReference>
<dbReference type="PRINTS" id="PR00326">
    <property type="entry name" value="GTP1OBG"/>
</dbReference>
<dbReference type="InterPro" id="IPR042108">
    <property type="entry name" value="GTPase_HflX_N_sf"/>
</dbReference>
<feature type="binding site" evidence="7">
    <location>
        <begin position="246"/>
        <end position="249"/>
    </location>
    <ligand>
        <name>GTP</name>
        <dbReference type="ChEBI" id="CHEBI:37565"/>
    </ligand>
</feature>
<dbReference type="Gene3D" id="6.10.250.2860">
    <property type="match status" value="1"/>
</dbReference>
<comment type="similarity">
    <text evidence="6">Belongs to the TRAFAC class OBG-HflX-like GTPase superfamily. HflX GTPase family.</text>
</comment>
<dbReference type="PANTHER" id="PTHR10229">
    <property type="entry name" value="GTP-BINDING PROTEIN HFLX"/>
    <property type="match status" value="1"/>
</dbReference>
<keyword evidence="1 6" id="KW-0963">Cytoplasm</keyword>
<dbReference type="PIRSF" id="PIRSF006809">
    <property type="entry name" value="GTP-binding_hflX_prd"/>
    <property type="match status" value="1"/>
</dbReference>
<dbReference type="EMBL" id="MEUB01000030">
    <property type="protein sequence ID" value="OGC22257.1"/>
    <property type="molecule type" value="Genomic_DNA"/>
</dbReference>
<dbReference type="InterPro" id="IPR027417">
    <property type="entry name" value="P-loop_NTPase"/>
</dbReference>
<feature type="domain" description="Hflx-type G" evidence="9">
    <location>
        <begin position="193"/>
        <end position="358"/>
    </location>
</feature>
<dbReference type="CDD" id="cd01878">
    <property type="entry name" value="HflX"/>
    <property type="match status" value="1"/>
</dbReference>
<dbReference type="GO" id="GO:0005525">
    <property type="term" value="F:GTP binding"/>
    <property type="evidence" value="ECO:0007669"/>
    <property type="project" value="UniProtKB-UniRule"/>
</dbReference>
<evidence type="ECO:0000256" key="7">
    <source>
        <dbReference type="PIRSR" id="PIRSR006809-1"/>
    </source>
</evidence>
<keyword evidence="5 6" id="KW-0342">GTP-binding</keyword>
<evidence type="ECO:0000256" key="5">
    <source>
        <dbReference type="ARBA" id="ARBA00023134"/>
    </source>
</evidence>
<dbReference type="SUPFAM" id="SSF52540">
    <property type="entry name" value="P-loop containing nucleoside triphosphate hydrolases"/>
    <property type="match status" value="1"/>
</dbReference>
<evidence type="ECO:0000256" key="8">
    <source>
        <dbReference type="PIRSR" id="PIRSR006809-2"/>
    </source>
</evidence>
<feature type="binding site" evidence="7">
    <location>
        <begin position="312"/>
        <end position="315"/>
    </location>
    <ligand>
        <name>GTP</name>
        <dbReference type="ChEBI" id="CHEBI:37565"/>
    </ligand>
</feature>
<dbReference type="Gene3D" id="3.40.50.11060">
    <property type="entry name" value="GTPase HflX, N-terminal domain"/>
    <property type="match status" value="1"/>
</dbReference>